<feature type="transmembrane region" description="Helical" evidence="3">
    <location>
        <begin position="360"/>
        <end position="379"/>
    </location>
</feature>
<evidence type="ECO:0000313" key="4">
    <source>
        <dbReference type="EMBL" id="KAL0384063.1"/>
    </source>
</evidence>
<reference evidence="4" key="2">
    <citation type="journal article" date="2024" name="Plant">
        <title>Genomic evolution and insights into agronomic trait innovations of Sesamum species.</title>
        <authorList>
            <person name="Miao H."/>
            <person name="Wang L."/>
            <person name="Qu L."/>
            <person name="Liu H."/>
            <person name="Sun Y."/>
            <person name="Le M."/>
            <person name="Wang Q."/>
            <person name="Wei S."/>
            <person name="Zheng Y."/>
            <person name="Lin W."/>
            <person name="Duan Y."/>
            <person name="Cao H."/>
            <person name="Xiong S."/>
            <person name="Wang X."/>
            <person name="Wei L."/>
            <person name="Li C."/>
            <person name="Ma Q."/>
            <person name="Ju M."/>
            <person name="Zhao R."/>
            <person name="Li G."/>
            <person name="Mu C."/>
            <person name="Tian Q."/>
            <person name="Mei H."/>
            <person name="Zhang T."/>
            <person name="Gao T."/>
            <person name="Zhang H."/>
        </authorList>
    </citation>
    <scope>NUCLEOTIDE SEQUENCE</scope>
    <source>
        <strain evidence="4">G02</strain>
    </source>
</reference>
<protein>
    <submittedName>
        <fullName evidence="4">Phosphatidylinositol/phosphatidylcholine transfer protein SFH3</fullName>
    </submittedName>
</protein>
<organism evidence="4">
    <name type="scientific">Sesamum radiatum</name>
    <name type="common">Black benniseed</name>
    <dbReference type="NCBI Taxonomy" id="300843"/>
    <lineage>
        <taxon>Eukaryota</taxon>
        <taxon>Viridiplantae</taxon>
        <taxon>Streptophyta</taxon>
        <taxon>Embryophyta</taxon>
        <taxon>Tracheophyta</taxon>
        <taxon>Spermatophyta</taxon>
        <taxon>Magnoliopsida</taxon>
        <taxon>eudicotyledons</taxon>
        <taxon>Gunneridae</taxon>
        <taxon>Pentapetalae</taxon>
        <taxon>asterids</taxon>
        <taxon>lamiids</taxon>
        <taxon>Lamiales</taxon>
        <taxon>Pedaliaceae</taxon>
        <taxon>Sesamum</taxon>
    </lineage>
</organism>
<dbReference type="InterPro" id="IPR036865">
    <property type="entry name" value="CRAL-TRIO_dom_sf"/>
</dbReference>
<dbReference type="SUPFAM" id="SSF52087">
    <property type="entry name" value="CRAL/TRIO domain"/>
    <property type="match status" value="1"/>
</dbReference>
<reference evidence="4" key="1">
    <citation type="submission" date="2020-06" db="EMBL/GenBank/DDBJ databases">
        <authorList>
            <person name="Li T."/>
            <person name="Hu X."/>
            <person name="Zhang T."/>
            <person name="Song X."/>
            <person name="Zhang H."/>
            <person name="Dai N."/>
            <person name="Sheng W."/>
            <person name="Hou X."/>
            <person name="Wei L."/>
        </authorList>
    </citation>
    <scope>NUCLEOTIDE SEQUENCE</scope>
    <source>
        <strain evidence="4">G02</strain>
        <tissue evidence="4">Leaf</tissue>
    </source>
</reference>
<dbReference type="EMBL" id="JACGWJ010000012">
    <property type="protein sequence ID" value="KAL0384063.1"/>
    <property type="molecule type" value="Genomic_DNA"/>
</dbReference>
<feature type="region of interest" description="Disordered" evidence="2">
    <location>
        <begin position="1"/>
        <end position="25"/>
    </location>
</feature>
<keyword evidence="3" id="KW-1133">Transmembrane helix</keyword>
<evidence type="ECO:0000256" key="3">
    <source>
        <dbReference type="SAM" id="Phobius"/>
    </source>
</evidence>
<accession>A0AAW2RXE3</accession>
<gene>
    <name evidence="4" type="ORF">Sradi_2800600</name>
</gene>
<proteinExistence type="predicted"/>
<sequence length="503" mass="56761">MSEPVERPAKPSMEKIDVDNAEDERKTRLGSLKKVAISASNKFRNSLSKKSRRNSKVMSIVLEDEHDAEELQSVDAFRQALILEELLPAKHDDYHMLLRILISRRKWRLSNTIHTGIMVLTKRADLYIERLGMVDPTKLLQVTTMERYLKYHVKEFERTFVDKFPACSIAAKRHIDQSTTILDVQGVGLKNFNKAARELIQSLQKIDGDNYPSELPEFLGGTCTCADKGGCMVSDKGPWNDEEIMKLVRMGAHKCSKKASSSSVDEKTISEDESSISKSVKKTTSFNLVTNPPGPDPVAIPQLTPVQEEATRNPPDAGEPREYVPVIDKTITAPRTQIAVKIDNLALAKMTDYGKAPEGLSNHIFTGVLTFVMGVVTMVRMTRNMPRKLTDANLYSNSVHSHDDMIKSRAHTDSPEAGISRADYLIMMKRMNELEEKLSTLCNKPADMPPENEEMLQSALNRVDKLEQELSETKKALEQSLSQQEELLSYIDKKKKKKKFFAF</sequence>
<evidence type="ECO:0000256" key="1">
    <source>
        <dbReference type="SAM" id="Coils"/>
    </source>
</evidence>
<name>A0AAW2RXE3_SESRA</name>
<dbReference type="AlphaFoldDB" id="A0AAW2RXE3"/>
<keyword evidence="3" id="KW-0812">Transmembrane</keyword>
<dbReference type="PANTHER" id="PTHR45657:SF29">
    <property type="entry name" value="PHOSPHATIDYLINOSITOL_PHOSPHATIDYLCHOLINE TRANSFER PROTEIN SFH12"/>
    <property type="match status" value="1"/>
</dbReference>
<feature type="coiled-coil region" evidence="1">
    <location>
        <begin position="456"/>
        <end position="487"/>
    </location>
</feature>
<evidence type="ECO:0000256" key="2">
    <source>
        <dbReference type="SAM" id="MobiDB-lite"/>
    </source>
</evidence>
<keyword evidence="1" id="KW-0175">Coiled coil</keyword>
<dbReference type="PANTHER" id="PTHR45657">
    <property type="entry name" value="CRAL-TRIO DOMAIN-CONTAINING PROTEIN YKL091C-RELATED"/>
    <property type="match status" value="1"/>
</dbReference>
<keyword evidence="3" id="KW-0472">Membrane</keyword>
<dbReference type="Gene3D" id="3.40.525.10">
    <property type="entry name" value="CRAL-TRIO lipid binding domain"/>
    <property type="match status" value="2"/>
</dbReference>
<dbReference type="InterPro" id="IPR051026">
    <property type="entry name" value="PI/PC_transfer"/>
</dbReference>
<comment type="caution">
    <text evidence="4">The sequence shown here is derived from an EMBL/GenBank/DDBJ whole genome shotgun (WGS) entry which is preliminary data.</text>
</comment>